<organism evidence="1 2">
    <name type="scientific">Nitratiruptor tergarcus DSM 16512</name>
    <dbReference type="NCBI Taxonomy" id="1069081"/>
    <lineage>
        <taxon>Bacteria</taxon>
        <taxon>Pseudomonadati</taxon>
        <taxon>Campylobacterota</taxon>
        <taxon>Epsilonproteobacteria</taxon>
        <taxon>Nautiliales</taxon>
        <taxon>Nitratiruptoraceae</taxon>
        <taxon>Nitratiruptor</taxon>
    </lineage>
</organism>
<dbReference type="Proteomes" id="UP000192602">
    <property type="component" value="Unassembled WGS sequence"/>
</dbReference>
<evidence type="ECO:0000313" key="2">
    <source>
        <dbReference type="Proteomes" id="UP000192602"/>
    </source>
</evidence>
<dbReference type="InterPro" id="IPR005368">
    <property type="entry name" value="UPF0175"/>
</dbReference>
<dbReference type="Pfam" id="PF03683">
    <property type="entry name" value="UPF0175"/>
    <property type="match status" value="1"/>
</dbReference>
<protein>
    <submittedName>
        <fullName evidence="1">Uncharacterized protein family (UPF0175)</fullName>
    </submittedName>
</protein>
<evidence type="ECO:0000313" key="1">
    <source>
        <dbReference type="EMBL" id="SMC08402.1"/>
    </source>
</evidence>
<dbReference type="AlphaFoldDB" id="A0A1W1WQA3"/>
<dbReference type="RefSeq" id="WP_084274689.1">
    <property type="nucleotide sequence ID" value="NZ_AP026671.1"/>
</dbReference>
<gene>
    <name evidence="1" type="ORF">SAMN05660197_0152</name>
</gene>
<dbReference type="OrthoDB" id="5624175at2"/>
<keyword evidence="2" id="KW-1185">Reference proteome</keyword>
<name>A0A1W1WQA3_9BACT</name>
<proteinExistence type="predicted"/>
<accession>A0A1W1WQA3</accession>
<dbReference type="EMBL" id="FWWZ01000001">
    <property type="protein sequence ID" value="SMC08402.1"/>
    <property type="molecule type" value="Genomic_DNA"/>
</dbReference>
<reference evidence="2" key="1">
    <citation type="submission" date="2017-04" db="EMBL/GenBank/DDBJ databases">
        <authorList>
            <person name="Varghese N."/>
            <person name="Submissions S."/>
        </authorList>
    </citation>
    <scope>NUCLEOTIDE SEQUENCE [LARGE SCALE GENOMIC DNA]</scope>
    <source>
        <strain evidence="2">DSM 16512</strain>
    </source>
</reference>
<sequence length="108" mass="12075">MKALGIRDLQKNPSALTKFLEENEYTLITKRNVPLGIAISFNDDIITKGLKTSLLINAYEEGLVSLGELAKALDISKKEAMKLISINGKNVIDYDFKEDLENLKDFAQ</sequence>